<name>A0AAV7PUL7_PLEWA</name>
<proteinExistence type="predicted"/>
<gene>
    <name evidence="2" type="ORF">NDU88_009281</name>
</gene>
<feature type="compositionally biased region" description="Polar residues" evidence="1">
    <location>
        <begin position="31"/>
        <end position="45"/>
    </location>
</feature>
<sequence length="180" mass="18974">MDRATTGPPATTKTEAGGLGMRAGAWARQGRPNTSCWRPTRTGTRAEQGAAKCLKAAQHSAAQQDQHGRNWRGNQGLPQGTAAAGSSSRSGSLWPAGFHKAPQLQGTASAGYNKNRRQKPPTRPAKHPKAPQRRSSTPPRHTSATGIQDASHPAPASAERRQTAFSSSQQSINIAVNNKG</sequence>
<evidence type="ECO:0000256" key="1">
    <source>
        <dbReference type="SAM" id="MobiDB-lite"/>
    </source>
</evidence>
<evidence type="ECO:0000313" key="2">
    <source>
        <dbReference type="EMBL" id="KAJ1130937.1"/>
    </source>
</evidence>
<dbReference type="EMBL" id="JANPWB010000011">
    <property type="protein sequence ID" value="KAJ1130937.1"/>
    <property type="molecule type" value="Genomic_DNA"/>
</dbReference>
<accession>A0AAV7PUL7</accession>
<protein>
    <submittedName>
        <fullName evidence="2">Uncharacterized protein</fullName>
    </submittedName>
</protein>
<feature type="compositionally biased region" description="Basic residues" evidence="1">
    <location>
        <begin position="114"/>
        <end position="132"/>
    </location>
</feature>
<feature type="region of interest" description="Disordered" evidence="1">
    <location>
        <begin position="1"/>
        <end position="180"/>
    </location>
</feature>
<evidence type="ECO:0000313" key="3">
    <source>
        <dbReference type="Proteomes" id="UP001066276"/>
    </source>
</evidence>
<feature type="compositionally biased region" description="Polar residues" evidence="1">
    <location>
        <begin position="133"/>
        <end position="148"/>
    </location>
</feature>
<comment type="caution">
    <text evidence="2">The sequence shown here is derived from an EMBL/GenBank/DDBJ whole genome shotgun (WGS) entry which is preliminary data.</text>
</comment>
<keyword evidence="3" id="KW-1185">Reference proteome</keyword>
<dbReference type="Proteomes" id="UP001066276">
    <property type="component" value="Chromosome 7"/>
</dbReference>
<reference evidence="2" key="1">
    <citation type="journal article" date="2022" name="bioRxiv">
        <title>Sequencing and chromosome-scale assembly of the giantPleurodeles waltlgenome.</title>
        <authorList>
            <person name="Brown T."/>
            <person name="Elewa A."/>
            <person name="Iarovenko S."/>
            <person name="Subramanian E."/>
            <person name="Araus A.J."/>
            <person name="Petzold A."/>
            <person name="Susuki M."/>
            <person name="Suzuki K.-i.T."/>
            <person name="Hayashi T."/>
            <person name="Toyoda A."/>
            <person name="Oliveira C."/>
            <person name="Osipova E."/>
            <person name="Leigh N.D."/>
            <person name="Simon A."/>
            <person name="Yun M.H."/>
        </authorList>
    </citation>
    <scope>NUCLEOTIDE SEQUENCE</scope>
    <source>
        <strain evidence="2">20211129_DDA</strain>
        <tissue evidence="2">Liver</tissue>
    </source>
</reference>
<feature type="compositionally biased region" description="Polar residues" evidence="1">
    <location>
        <begin position="163"/>
        <end position="180"/>
    </location>
</feature>
<dbReference type="AlphaFoldDB" id="A0AAV7PUL7"/>
<feature type="compositionally biased region" description="Low complexity" evidence="1">
    <location>
        <begin position="80"/>
        <end position="97"/>
    </location>
</feature>
<feature type="compositionally biased region" description="Low complexity" evidence="1">
    <location>
        <begin position="56"/>
        <end position="65"/>
    </location>
</feature>
<organism evidence="2 3">
    <name type="scientific">Pleurodeles waltl</name>
    <name type="common">Iberian ribbed newt</name>
    <dbReference type="NCBI Taxonomy" id="8319"/>
    <lineage>
        <taxon>Eukaryota</taxon>
        <taxon>Metazoa</taxon>
        <taxon>Chordata</taxon>
        <taxon>Craniata</taxon>
        <taxon>Vertebrata</taxon>
        <taxon>Euteleostomi</taxon>
        <taxon>Amphibia</taxon>
        <taxon>Batrachia</taxon>
        <taxon>Caudata</taxon>
        <taxon>Salamandroidea</taxon>
        <taxon>Salamandridae</taxon>
        <taxon>Pleurodelinae</taxon>
        <taxon>Pleurodeles</taxon>
    </lineage>
</organism>